<organism evidence="1 2">
    <name type="scientific">Handroanthus impetiginosus</name>
    <dbReference type="NCBI Taxonomy" id="429701"/>
    <lineage>
        <taxon>Eukaryota</taxon>
        <taxon>Viridiplantae</taxon>
        <taxon>Streptophyta</taxon>
        <taxon>Embryophyta</taxon>
        <taxon>Tracheophyta</taxon>
        <taxon>Spermatophyta</taxon>
        <taxon>Magnoliopsida</taxon>
        <taxon>eudicotyledons</taxon>
        <taxon>Gunneridae</taxon>
        <taxon>Pentapetalae</taxon>
        <taxon>asterids</taxon>
        <taxon>lamiids</taxon>
        <taxon>Lamiales</taxon>
        <taxon>Bignoniaceae</taxon>
        <taxon>Crescentiina</taxon>
        <taxon>Tabebuia alliance</taxon>
        <taxon>Handroanthus</taxon>
    </lineage>
</organism>
<accession>A0A2G9GR26</accession>
<gene>
    <name evidence="1" type="ORF">CDL12_19760</name>
</gene>
<name>A0A2G9GR26_9LAMI</name>
<sequence length="54" mass="5745">MKNVLEILEGGSKGGEYGVLECKNQVCAPLSRLDLASKIVQPTTLPLVLSFVGQ</sequence>
<dbReference type="EMBL" id="NKXS01004033">
    <property type="protein sequence ID" value="PIN07672.1"/>
    <property type="molecule type" value="Genomic_DNA"/>
</dbReference>
<protein>
    <submittedName>
        <fullName evidence="1">Uncharacterized protein</fullName>
    </submittedName>
</protein>
<proteinExistence type="predicted"/>
<dbReference type="Proteomes" id="UP000231279">
    <property type="component" value="Unassembled WGS sequence"/>
</dbReference>
<evidence type="ECO:0000313" key="2">
    <source>
        <dbReference type="Proteomes" id="UP000231279"/>
    </source>
</evidence>
<evidence type="ECO:0000313" key="1">
    <source>
        <dbReference type="EMBL" id="PIN07672.1"/>
    </source>
</evidence>
<comment type="caution">
    <text evidence="1">The sequence shown here is derived from an EMBL/GenBank/DDBJ whole genome shotgun (WGS) entry which is preliminary data.</text>
</comment>
<dbReference type="AlphaFoldDB" id="A0A2G9GR26"/>
<keyword evidence="2" id="KW-1185">Reference proteome</keyword>
<reference evidence="2" key="1">
    <citation type="journal article" date="2018" name="Gigascience">
        <title>Genome assembly of the Pink Ipe (Handroanthus impetiginosus, Bignoniaceae), a highly valued, ecologically keystone Neotropical timber forest tree.</title>
        <authorList>
            <person name="Silva-Junior O.B."/>
            <person name="Grattapaglia D."/>
            <person name="Novaes E."/>
            <person name="Collevatti R.G."/>
        </authorList>
    </citation>
    <scope>NUCLEOTIDE SEQUENCE [LARGE SCALE GENOMIC DNA]</scope>
    <source>
        <strain evidence="2">cv. UFG-1</strain>
    </source>
</reference>